<dbReference type="PROSITE" id="PS00636">
    <property type="entry name" value="DNAJ_1"/>
    <property type="match status" value="1"/>
</dbReference>
<dbReference type="Proteomes" id="UP000504637">
    <property type="component" value="Unplaced"/>
</dbReference>
<dbReference type="Pfam" id="PF14308">
    <property type="entry name" value="DnaJ-X"/>
    <property type="match status" value="1"/>
</dbReference>
<dbReference type="InterPro" id="IPR018253">
    <property type="entry name" value="DnaJ_domain_CS"/>
</dbReference>
<dbReference type="Pfam" id="PF00226">
    <property type="entry name" value="DnaJ"/>
    <property type="match status" value="1"/>
</dbReference>
<keyword evidence="4" id="KW-1185">Reference proteome</keyword>
<dbReference type="PROSITE" id="PS50076">
    <property type="entry name" value="DNAJ_2"/>
    <property type="match status" value="1"/>
</dbReference>
<evidence type="ECO:0000313" key="5">
    <source>
        <dbReference type="RefSeq" id="XP_033464920.1"/>
    </source>
</evidence>
<evidence type="ECO:0000313" key="4">
    <source>
        <dbReference type="Proteomes" id="UP000504637"/>
    </source>
</evidence>
<dbReference type="RefSeq" id="XP_033464920.1">
    <property type="nucleotide sequence ID" value="XM_033602407.1"/>
</dbReference>
<dbReference type="FunFam" id="1.10.287.110:FF:000028">
    <property type="entry name" value="DnaJ domain protein"/>
    <property type="match status" value="1"/>
</dbReference>
<dbReference type="PANTHER" id="PTHR45006:SF1">
    <property type="entry name" value="DNAJ-LIKE PROTEIN 1"/>
    <property type="match status" value="1"/>
</dbReference>
<gene>
    <name evidence="5" type="ORF">K489DRAFT_349636</name>
</gene>
<dbReference type="InterPro" id="IPR036869">
    <property type="entry name" value="J_dom_sf"/>
</dbReference>
<feature type="domain" description="J" evidence="3">
    <location>
        <begin position="6"/>
        <end position="71"/>
    </location>
</feature>
<dbReference type="GeneID" id="54360207"/>
<dbReference type="CDD" id="cd06257">
    <property type="entry name" value="DnaJ"/>
    <property type="match status" value="1"/>
</dbReference>
<proteinExistence type="predicted"/>
<feature type="region of interest" description="Disordered" evidence="2">
    <location>
        <begin position="472"/>
        <end position="518"/>
    </location>
</feature>
<evidence type="ECO:0000256" key="2">
    <source>
        <dbReference type="SAM" id="MobiDB-lite"/>
    </source>
</evidence>
<dbReference type="PRINTS" id="PR00625">
    <property type="entry name" value="JDOMAIN"/>
</dbReference>
<evidence type="ECO:0000256" key="1">
    <source>
        <dbReference type="ARBA" id="ARBA00023186"/>
    </source>
</evidence>
<dbReference type="SMART" id="SM00271">
    <property type="entry name" value="DnaJ"/>
    <property type="match status" value="1"/>
</dbReference>
<keyword evidence="1" id="KW-0143">Chaperone</keyword>
<dbReference type="AlphaFoldDB" id="A0A6J3MJG0"/>
<dbReference type="SUPFAM" id="SSF46565">
    <property type="entry name" value="Chaperone J-domain"/>
    <property type="match status" value="1"/>
</dbReference>
<dbReference type="InterPro" id="IPR052814">
    <property type="entry name" value="Peroxisomal_DnaJ"/>
</dbReference>
<evidence type="ECO:0000259" key="3">
    <source>
        <dbReference type="PROSITE" id="PS50076"/>
    </source>
</evidence>
<dbReference type="OrthoDB" id="552049at2759"/>
<reference evidence="5" key="2">
    <citation type="submission" date="2020-04" db="EMBL/GenBank/DDBJ databases">
        <authorList>
            <consortium name="NCBI Genome Project"/>
        </authorList>
    </citation>
    <scope>NUCLEOTIDE SEQUENCE</scope>
    <source>
        <strain evidence="5">CBS 342.82</strain>
    </source>
</reference>
<feature type="region of interest" description="Disordered" evidence="2">
    <location>
        <begin position="146"/>
        <end position="250"/>
    </location>
</feature>
<reference evidence="5" key="1">
    <citation type="submission" date="2020-01" db="EMBL/GenBank/DDBJ databases">
        <authorList>
            <consortium name="DOE Joint Genome Institute"/>
            <person name="Haridas S."/>
            <person name="Albert R."/>
            <person name="Binder M."/>
            <person name="Bloem J."/>
            <person name="Labutti K."/>
            <person name="Salamov A."/>
            <person name="Andreopoulos B."/>
            <person name="Baker S.E."/>
            <person name="Barry K."/>
            <person name="Bills G."/>
            <person name="Bluhm B.H."/>
            <person name="Cannon C."/>
            <person name="Castanera R."/>
            <person name="Culley D.E."/>
            <person name="Daum C."/>
            <person name="Ezra D."/>
            <person name="Gonzalez J.B."/>
            <person name="Henrissat B."/>
            <person name="Kuo A."/>
            <person name="Liang C."/>
            <person name="Lipzen A."/>
            <person name="Lutzoni F."/>
            <person name="Magnuson J."/>
            <person name="Mondo S."/>
            <person name="Nolan M."/>
            <person name="Ohm R."/>
            <person name="Pangilinan J."/>
            <person name="Park H.-J."/>
            <person name="Ramirez L."/>
            <person name="Alfaro M."/>
            <person name="Sun H."/>
            <person name="Tritt A."/>
            <person name="Yoshinaga Y."/>
            <person name="Zwiers L.-H."/>
            <person name="Turgeon B.G."/>
            <person name="Goodwin S.B."/>
            <person name="Spatafora J.W."/>
            <person name="Crous P.W."/>
            <person name="Grigoriev I.V."/>
        </authorList>
    </citation>
    <scope>NUCLEOTIDE SEQUENCE</scope>
    <source>
        <strain evidence="5">CBS 342.82</strain>
    </source>
</reference>
<reference evidence="5" key="3">
    <citation type="submission" date="2025-08" db="UniProtKB">
        <authorList>
            <consortium name="RefSeq"/>
        </authorList>
    </citation>
    <scope>IDENTIFICATION</scope>
    <source>
        <strain evidence="5">CBS 342.82</strain>
    </source>
</reference>
<dbReference type="Gene3D" id="1.10.287.110">
    <property type="entry name" value="DnaJ domain"/>
    <property type="match status" value="1"/>
</dbReference>
<dbReference type="InterPro" id="IPR001623">
    <property type="entry name" value="DnaJ_domain"/>
</dbReference>
<accession>A0A6J3MJG0</accession>
<dbReference type="PANTHER" id="PTHR45006">
    <property type="entry name" value="DNAJ-LIKE PROTEIN 1"/>
    <property type="match status" value="1"/>
</dbReference>
<dbReference type="InterPro" id="IPR026894">
    <property type="entry name" value="DnaJ_X"/>
</dbReference>
<dbReference type="GO" id="GO:0016558">
    <property type="term" value="P:protein import into peroxisome matrix"/>
    <property type="evidence" value="ECO:0007669"/>
    <property type="project" value="TreeGrafter"/>
</dbReference>
<name>A0A6J3MJG0_9PEZI</name>
<sequence length="518" mass="56327">MVVDTAYYDALGVAPTATEIDIKKAYRKLAIKLHPDKNPDDPTAHEKFQAVGEAYQVLSDTDLRKQYDKLGKEGAKPDSGFEDPAEFFTMIFGGETFVDWIGEISMMKDLTKSMEISMREADEQAQEQATAEAAATAAAADTTAAGAASGTSATPDVPPVSAQAVPDAEAAQPQPAAASHEIPIRETKPVQPAGSGTSTPRPAGIPTRLALTERAEEDAAATAAGMTEEEKKLREKEKRKGGLSKEQREELAAFEAERSRIREERVNTLSSKLIDRVSVWTETDKGADVTAAFTEKMRLELENLKMESFGIEILHAIGQTYVMKATTFIKSQKPIIGGVSGFFSRMKDRGSVVKDTWGTLSSAISAQMEIEEMSRAEAKGGEDWTDEKRAEFEKRVTGKILAAAWRGSRFEIGGVLRDVCDNVLYDKKVKVEKRLERAHALVIIGEMFAKAQRDPDEEGEYMAFEQLMAEATAKREKKDDKKKRRHHGKDEEEADEKPFPTAAAAAGGAAGGAAAAAS</sequence>
<feature type="compositionally biased region" description="Basic and acidic residues" evidence="2">
    <location>
        <begin position="228"/>
        <end position="250"/>
    </location>
</feature>
<protein>
    <submittedName>
        <fullName evidence="5">DnaJ-domain-containing protein</fullName>
    </submittedName>
</protein>
<feature type="compositionally biased region" description="Low complexity" evidence="2">
    <location>
        <begin position="162"/>
        <end position="178"/>
    </location>
</feature>
<dbReference type="GO" id="GO:0005829">
    <property type="term" value="C:cytosol"/>
    <property type="evidence" value="ECO:0007669"/>
    <property type="project" value="UniProtKB-ARBA"/>
</dbReference>
<feature type="compositionally biased region" description="Low complexity" evidence="2">
    <location>
        <begin position="502"/>
        <end position="518"/>
    </location>
</feature>
<organism evidence="5">
    <name type="scientific">Dissoconium aciculare CBS 342.82</name>
    <dbReference type="NCBI Taxonomy" id="1314786"/>
    <lineage>
        <taxon>Eukaryota</taxon>
        <taxon>Fungi</taxon>
        <taxon>Dikarya</taxon>
        <taxon>Ascomycota</taxon>
        <taxon>Pezizomycotina</taxon>
        <taxon>Dothideomycetes</taxon>
        <taxon>Dothideomycetidae</taxon>
        <taxon>Mycosphaerellales</taxon>
        <taxon>Dissoconiaceae</taxon>
        <taxon>Dissoconium</taxon>
    </lineage>
</organism>